<protein>
    <submittedName>
        <fullName evidence="1">Uncharacterized protein</fullName>
    </submittedName>
</protein>
<dbReference type="EMBL" id="JAJSOF020000027">
    <property type="protein sequence ID" value="KAJ4433991.1"/>
    <property type="molecule type" value="Genomic_DNA"/>
</dbReference>
<organism evidence="1 2">
    <name type="scientific">Periplaneta americana</name>
    <name type="common">American cockroach</name>
    <name type="synonym">Blatta americana</name>
    <dbReference type="NCBI Taxonomy" id="6978"/>
    <lineage>
        <taxon>Eukaryota</taxon>
        <taxon>Metazoa</taxon>
        <taxon>Ecdysozoa</taxon>
        <taxon>Arthropoda</taxon>
        <taxon>Hexapoda</taxon>
        <taxon>Insecta</taxon>
        <taxon>Pterygota</taxon>
        <taxon>Neoptera</taxon>
        <taxon>Polyneoptera</taxon>
        <taxon>Dictyoptera</taxon>
        <taxon>Blattodea</taxon>
        <taxon>Blattoidea</taxon>
        <taxon>Blattidae</taxon>
        <taxon>Blattinae</taxon>
        <taxon>Periplaneta</taxon>
    </lineage>
</organism>
<proteinExistence type="predicted"/>
<evidence type="ECO:0000313" key="1">
    <source>
        <dbReference type="EMBL" id="KAJ4433991.1"/>
    </source>
</evidence>
<evidence type="ECO:0000313" key="2">
    <source>
        <dbReference type="Proteomes" id="UP001148838"/>
    </source>
</evidence>
<keyword evidence="2" id="KW-1185">Reference proteome</keyword>
<dbReference type="Proteomes" id="UP001148838">
    <property type="component" value="Unassembled WGS sequence"/>
</dbReference>
<name>A0ABQ8SIP0_PERAM</name>
<sequence>MKCVSCREQLARNLAEELVRQERISELDIGKEKGSDVSGRACATDIILSTQKELHTMQTGVVAVSLRDYSASEWYENDNAGEMSPWSSTESYPAFARIRLRENSGKNFKQRASPLLSTTWRPPPAQYTFADNRHGDALLITLPDTFNFHWSRLISYLAQPSSGILQTAKKQLFALRKIFGAKRDEVRGEWRKLHNAELHALYSSPDIIRNIKSRRLSWAGHVAHMGESKNANRVLAGRPEGKRLLGRPRRRWEDNIKMDLREMGYDDRDWINLAQDRDR</sequence>
<reference evidence="1 2" key="1">
    <citation type="journal article" date="2022" name="Allergy">
        <title>Genome assembly and annotation of Periplaneta americana reveal a comprehensive cockroach allergen profile.</title>
        <authorList>
            <person name="Wang L."/>
            <person name="Xiong Q."/>
            <person name="Saelim N."/>
            <person name="Wang L."/>
            <person name="Nong W."/>
            <person name="Wan A.T."/>
            <person name="Shi M."/>
            <person name="Liu X."/>
            <person name="Cao Q."/>
            <person name="Hui J.H.L."/>
            <person name="Sookrung N."/>
            <person name="Leung T.F."/>
            <person name="Tungtrongchitr A."/>
            <person name="Tsui S.K.W."/>
        </authorList>
    </citation>
    <scope>NUCLEOTIDE SEQUENCE [LARGE SCALE GENOMIC DNA]</scope>
    <source>
        <strain evidence="1">PWHHKU_190912</strain>
    </source>
</reference>
<accession>A0ABQ8SIP0</accession>
<comment type="caution">
    <text evidence="1">The sequence shown here is derived from an EMBL/GenBank/DDBJ whole genome shotgun (WGS) entry which is preliminary data.</text>
</comment>
<gene>
    <name evidence="1" type="ORF">ANN_16310</name>
</gene>